<protein>
    <submittedName>
        <fullName evidence="2">Uncharacterized protein</fullName>
    </submittedName>
</protein>
<reference evidence="2 3" key="1">
    <citation type="submission" date="2012-11" db="EMBL/GenBank/DDBJ databases">
        <title>Genome assembly of Thiorhodococcus sp. AK35.</title>
        <authorList>
            <person name="Nupur N."/>
            <person name="Khatri I."/>
            <person name="Subramanian S."/>
            <person name="Pinnaka A."/>
        </authorList>
    </citation>
    <scope>NUCLEOTIDE SEQUENCE [LARGE SCALE GENOMIC DNA]</scope>
    <source>
        <strain evidence="2 3">AK35</strain>
    </source>
</reference>
<gene>
    <name evidence="2" type="ORF">D779_3928</name>
</gene>
<evidence type="ECO:0000313" key="3">
    <source>
        <dbReference type="Proteomes" id="UP000019460"/>
    </source>
</evidence>
<feature type="compositionally biased region" description="Basic and acidic residues" evidence="1">
    <location>
        <begin position="153"/>
        <end position="165"/>
    </location>
</feature>
<dbReference type="AlphaFoldDB" id="W9VS60"/>
<dbReference type="STRING" id="1249627.D779_3928"/>
<feature type="compositionally biased region" description="Basic and acidic residues" evidence="1">
    <location>
        <begin position="210"/>
        <end position="221"/>
    </location>
</feature>
<organism evidence="2 3">
    <name type="scientific">Imhoffiella purpurea</name>
    <dbReference type="NCBI Taxonomy" id="1249627"/>
    <lineage>
        <taxon>Bacteria</taxon>
        <taxon>Pseudomonadati</taxon>
        <taxon>Pseudomonadota</taxon>
        <taxon>Gammaproteobacteria</taxon>
        <taxon>Chromatiales</taxon>
        <taxon>Chromatiaceae</taxon>
        <taxon>Imhoffiella</taxon>
    </lineage>
</organism>
<comment type="caution">
    <text evidence="2">The sequence shown here is derived from an EMBL/GenBank/DDBJ whole genome shotgun (WGS) entry which is preliminary data.</text>
</comment>
<proteinExistence type="predicted"/>
<sequence length="221" mass="25896">MTLLGILIGLAGCTAAPPIVERTWPNGYDAYLLHGSTVTEEVAYETVPYGTYADDWPRVTTHLYLGYGPMFLYDAPFFYYPSPWYYSSPWHYPRYRYYRAKRHRPPPYYRDHRREDRPARPPDRRPRQRDRGHGDRDRDRQARPPPNQQPRRPIPDRRPAPRSRGDGQGIRPPEPTRPSINRRAGPSNDARRDRRGNRIPARPSPTRPGRRIDRGSAGDQR</sequence>
<feature type="compositionally biased region" description="Basic and acidic residues" evidence="1">
    <location>
        <begin position="109"/>
        <end position="142"/>
    </location>
</feature>
<accession>W9VS60</accession>
<dbReference type="Proteomes" id="UP000019460">
    <property type="component" value="Unassembled WGS sequence"/>
</dbReference>
<dbReference type="EMBL" id="AONC01000077">
    <property type="protein sequence ID" value="EXJ13250.1"/>
    <property type="molecule type" value="Genomic_DNA"/>
</dbReference>
<keyword evidence="3" id="KW-1185">Reference proteome</keyword>
<name>W9VS60_9GAMM</name>
<evidence type="ECO:0000313" key="2">
    <source>
        <dbReference type="EMBL" id="EXJ13250.1"/>
    </source>
</evidence>
<evidence type="ECO:0000256" key="1">
    <source>
        <dbReference type="SAM" id="MobiDB-lite"/>
    </source>
</evidence>
<feature type="region of interest" description="Disordered" evidence="1">
    <location>
        <begin position="104"/>
        <end position="221"/>
    </location>
</feature>